<protein>
    <submittedName>
        <fullName evidence="4">Similar to Endocuticle structural glycoprotein SgAbd-1 (Schistocerca gregaria)</fullName>
    </submittedName>
</protein>
<dbReference type="GO" id="GO:0008010">
    <property type="term" value="F:structural constituent of chitin-based larval cuticle"/>
    <property type="evidence" value="ECO:0007669"/>
    <property type="project" value="TreeGrafter"/>
</dbReference>
<feature type="compositionally biased region" description="Pro residues" evidence="2">
    <location>
        <begin position="245"/>
        <end position="261"/>
    </location>
</feature>
<feature type="region of interest" description="Disordered" evidence="2">
    <location>
        <begin position="93"/>
        <end position="127"/>
    </location>
</feature>
<feature type="compositionally biased region" description="Polar residues" evidence="2">
    <location>
        <begin position="285"/>
        <end position="301"/>
    </location>
</feature>
<keyword evidence="1" id="KW-0193">Cuticle</keyword>
<dbReference type="GO" id="GO:0062129">
    <property type="term" value="C:chitin-based extracellular matrix"/>
    <property type="evidence" value="ECO:0007669"/>
    <property type="project" value="TreeGrafter"/>
</dbReference>
<keyword evidence="3" id="KW-0472">Membrane</keyword>
<keyword evidence="3" id="KW-1133">Transmembrane helix</keyword>
<feature type="region of interest" description="Disordered" evidence="2">
    <location>
        <begin position="240"/>
        <end position="302"/>
    </location>
</feature>
<keyword evidence="3" id="KW-0812">Transmembrane</keyword>
<dbReference type="EMBL" id="CAJNRD030001119">
    <property type="protein sequence ID" value="CAG5089284.1"/>
    <property type="molecule type" value="Genomic_DNA"/>
</dbReference>
<feature type="non-terminal residue" evidence="4">
    <location>
        <position position="1"/>
    </location>
</feature>
<dbReference type="PANTHER" id="PTHR10380:SF241">
    <property type="entry name" value="CUTICULAR PROTEIN 47EG-RELATED"/>
    <property type="match status" value="1"/>
</dbReference>
<comment type="caution">
    <text evidence="4">The sequence shown here is derived from an EMBL/GenBank/DDBJ whole genome shotgun (WGS) entry which is preliminary data.</text>
</comment>
<dbReference type="AlphaFoldDB" id="A0A8J2HBS8"/>
<gene>
    <name evidence="4" type="ORF">HICCMSTLAB_LOCUS5176</name>
</gene>
<dbReference type="PROSITE" id="PS51155">
    <property type="entry name" value="CHIT_BIND_RR_2"/>
    <property type="match status" value="2"/>
</dbReference>
<feature type="transmembrane region" description="Helical" evidence="3">
    <location>
        <begin position="212"/>
        <end position="237"/>
    </location>
</feature>
<sequence length="379" mass="40240">EARRRTTGRDDPFHCTTLSLVYIKSFASDQQPQVPSHLRLNLGSSTVTALIALCACAWAAPQRGGAGGADKDATIISQQLEVGFDGNYVNNFETSNGISHQETGQPKPVDGENPVVAQGSEGWSAPDGQQISLTWTADENGFQAQGSHIPTAPPIPPEIQRALEWNAAHPEQDNEGQGGPPARPAPRAKTRVFMLKNSEITISCKMKYKKNLLLSAFANMNGKVVLSLLMLVAGISAQRGARPGARPPVPPQQGGSPPVPATQPQQGSKDDVTIVHQEQDISPDGTFSSSWETSDGSTFSENGGMKTVGENATQTRQGSASWTAPDGTKINLSWTADENGVVFAGDHLPTPPPTEAIPEAIQRSLDWIAKNPSPDANSQ</sequence>
<dbReference type="Pfam" id="PF00379">
    <property type="entry name" value="Chitin_bind_4"/>
    <property type="match status" value="2"/>
</dbReference>
<dbReference type="Proteomes" id="UP000786811">
    <property type="component" value="Unassembled WGS sequence"/>
</dbReference>
<dbReference type="InterPro" id="IPR000618">
    <property type="entry name" value="Insect_cuticle"/>
</dbReference>
<evidence type="ECO:0000256" key="3">
    <source>
        <dbReference type="SAM" id="Phobius"/>
    </source>
</evidence>
<evidence type="ECO:0000256" key="2">
    <source>
        <dbReference type="SAM" id="MobiDB-lite"/>
    </source>
</evidence>
<dbReference type="PANTHER" id="PTHR10380">
    <property type="entry name" value="CUTICLE PROTEIN"/>
    <property type="match status" value="1"/>
</dbReference>
<proteinExistence type="predicted"/>
<organism evidence="4 5">
    <name type="scientific">Cotesia congregata</name>
    <name type="common">Parasitoid wasp</name>
    <name type="synonym">Apanteles congregatus</name>
    <dbReference type="NCBI Taxonomy" id="51543"/>
    <lineage>
        <taxon>Eukaryota</taxon>
        <taxon>Metazoa</taxon>
        <taxon>Ecdysozoa</taxon>
        <taxon>Arthropoda</taxon>
        <taxon>Hexapoda</taxon>
        <taxon>Insecta</taxon>
        <taxon>Pterygota</taxon>
        <taxon>Neoptera</taxon>
        <taxon>Endopterygota</taxon>
        <taxon>Hymenoptera</taxon>
        <taxon>Apocrita</taxon>
        <taxon>Ichneumonoidea</taxon>
        <taxon>Braconidae</taxon>
        <taxon>Microgastrinae</taxon>
        <taxon>Cotesia</taxon>
    </lineage>
</organism>
<evidence type="ECO:0000256" key="1">
    <source>
        <dbReference type="PROSITE-ProRule" id="PRU00497"/>
    </source>
</evidence>
<dbReference type="OrthoDB" id="6493579at2759"/>
<feature type="compositionally biased region" description="Basic and acidic residues" evidence="2">
    <location>
        <begin position="268"/>
        <end position="279"/>
    </location>
</feature>
<accession>A0A8J2HBS8</accession>
<evidence type="ECO:0000313" key="5">
    <source>
        <dbReference type="Proteomes" id="UP000786811"/>
    </source>
</evidence>
<keyword evidence="5" id="KW-1185">Reference proteome</keyword>
<reference evidence="4" key="1">
    <citation type="submission" date="2021-04" db="EMBL/GenBank/DDBJ databases">
        <authorList>
            <person name="Chebbi M.A.C M."/>
        </authorList>
    </citation>
    <scope>NUCLEOTIDE SEQUENCE</scope>
</reference>
<feature type="non-terminal residue" evidence="4">
    <location>
        <position position="379"/>
    </location>
</feature>
<feature type="compositionally biased region" description="Polar residues" evidence="2">
    <location>
        <begin position="93"/>
        <end position="104"/>
    </location>
</feature>
<evidence type="ECO:0000313" key="4">
    <source>
        <dbReference type="EMBL" id="CAG5089284.1"/>
    </source>
</evidence>
<dbReference type="InterPro" id="IPR050468">
    <property type="entry name" value="Cuticle_Struct_Prot"/>
</dbReference>
<name>A0A8J2HBS8_COTCN</name>